<dbReference type="EMBL" id="CP002869">
    <property type="protein sequence ID" value="AEI41098.1"/>
    <property type="molecule type" value="Genomic_DNA"/>
</dbReference>
<protein>
    <submittedName>
        <fullName evidence="1">Uncharacterized protein</fullName>
    </submittedName>
</protein>
<dbReference type="AlphaFoldDB" id="F8FAK9"/>
<accession>F8FAK9</accession>
<sequence>MIYKDTYHLMMNSLSSTEIDACLAMLLHVDWENRLRIEPEHLARQIGTTSKYMGDILRKFLREKKVLSKDRKDDTYAFRYGQSSLQYDERTTKYGKKFSLYYTPQFRSLSLNAKRLLIMALFRISETRDTEFHIPRLRLIRRSGQEGRLPLTGTQLLDVLQELRDAQIPGLSSAEIVQFQGEANVVIRFSDDIQQAYLENHTEMNLVKRELFRLGLHRLVPSDELCHALLSVGYHLFKSMLETDFAMNRREGEAEERRQGILRTARHMYNTALVRLAASFPAKRMELTNKDKLAAYFSAIVHEVMTQEMASCSYQVLQQESLLDYYMDKTKQEGITYGGPEVKALVLHIDGMKRMAAVLETVCQQWLLSRVATLSKDLSEAARSTQDQERILDRRGWTSIEEGKAQLRKLLKHEEELLAAMRAHVGSGVRVPARVLEEAMERYFVEIQTRAADLAAKNSRMNTEKTA</sequence>
<dbReference type="HOGENOM" id="CLU_585056_0_0_9"/>
<reference evidence="1 2" key="2">
    <citation type="journal article" date="2013" name="Genome Announc.">
        <title>Genome Sequence of Growth-Improving Paenibacillus mucilaginosus Strain KNP414.</title>
        <authorList>
            <person name="Lu J.J."/>
            <person name="Wang J.F."/>
            <person name="Hu X.F."/>
        </authorList>
    </citation>
    <scope>NUCLEOTIDE SEQUENCE [LARGE SCALE GENOMIC DNA]</scope>
    <source>
        <strain evidence="1 2">KNP414</strain>
    </source>
</reference>
<evidence type="ECO:0000313" key="2">
    <source>
        <dbReference type="Proteomes" id="UP000006620"/>
    </source>
</evidence>
<evidence type="ECO:0000313" key="1">
    <source>
        <dbReference type="EMBL" id="AEI41098.1"/>
    </source>
</evidence>
<dbReference type="KEGG" id="pms:KNP414_02537"/>
<name>F8FAK9_PAEMK</name>
<dbReference type="RefSeq" id="WP_013916259.1">
    <property type="nucleotide sequence ID" value="NC_015690.1"/>
</dbReference>
<dbReference type="Proteomes" id="UP000006620">
    <property type="component" value="Chromosome"/>
</dbReference>
<gene>
    <name evidence="1" type="ordered locus">KNP414_02537</name>
</gene>
<reference evidence="2" key="1">
    <citation type="submission" date="2011-06" db="EMBL/GenBank/DDBJ databases">
        <title>Complete genome sequence of Paenibacillus mucilaginosus KNP414.</title>
        <authorList>
            <person name="Wang J."/>
            <person name="Hu S."/>
            <person name="Hu X."/>
            <person name="Zhang B."/>
            <person name="Dong D."/>
            <person name="Zhang S."/>
            <person name="Zhao K."/>
            <person name="Wu D."/>
        </authorList>
    </citation>
    <scope>NUCLEOTIDE SEQUENCE [LARGE SCALE GENOMIC DNA]</scope>
    <source>
        <strain evidence="2">KNP414</strain>
    </source>
</reference>
<proteinExistence type="predicted"/>
<organism evidence="1 2">
    <name type="scientific">Paenibacillus mucilaginosus (strain KNP414)</name>
    <dbReference type="NCBI Taxonomy" id="1036673"/>
    <lineage>
        <taxon>Bacteria</taxon>
        <taxon>Bacillati</taxon>
        <taxon>Bacillota</taxon>
        <taxon>Bacilli</taxon>
        <taxon>Bacillales</taxon>
        <taxon>Paenibacillaceae</taxon>
        <taxon>Paenibacillus</taxon>
    </lineage>
</organism>
<dbReference type="PATRIC" id="fig|1036673.3.peg.2297"/>